<dbReference type="PANTHER" id="PTHR13943">
    <property type="entry name" value="HRAS-LIKE SUPPRESSOR - RELATED"/>
    <property type="match status" value="1"/>
</dbReference>
<dbReference type="GO" id="GO:0004623">
    <property type="term" value="F:phospholipase A2 activity"/>
    <property type="evidence" value="ECO:0007669"/>
    <property type="project" value="TreeGrafter"/>
</dbReference>
<dbReference type="GO" id="GO:0005737">
    <property type="term" value="C:cytoplasm"/>
    <property type="evidence" value="ECO:0007669"/>
    <property type="project" value="TreeGrafter"/>
</dbReference>
<comment type="caution">
    <text evidence="6">The sequence shown here is derived from an EMBL/GenBank/DDBJ whole genome shotgun (WGS) entry which is preliminary data.</text>
</comment>
<accession>A0A6V7VKH3</accession>
<evidence type="ECO:0000313" key="6">
    <source>
        <dbReference type="EMBL" id="CAD2175476.1"/>
    </source>
</evidence>
<dbReference type="Gene3D" id="3.90.1720.10">
    <property type="entry name" value="endopeptidase domain like (from Nostoc punctiforme)"/>
    <property type="match status" value="1"/>
</dbReference>
<dbReference type="GO" id="GO:0070292">
    <property type="term" value="P:N-acylphosphatidylethanolamine metabolic process"/>
    <property type="evidence" value="ECO:0007669"/>
    <property type="project" value="TreeGrafter"/>
</dbReference>
<evidence type="ECO:0000256" key="1">
    <source>
        <dbReference type="ARBA" id="ARBA00007824"/>
    </source>
</evidence>
<keyword evidence="2" id="KW-0808">Transferase</keyword>
<keyword evidence="4" id="KW-0443">Lipid metabolism</keyword>
<dbReference type="InterPro" id="IPR051496">
    <property type="entry name" value="H-rev107_PLA/AT"/>
</dbReference>
<dbReference type="PANTHER" id="PTHR13943:SF77">
    <property type="entry name" value="LRAT DOMAIN-CONTAINING PROTEIN"/>
    <property type="match status" value="1"/>
</dbReference>
<reference evidence="6 7" key="1">
    <citation type="submission" date="2020-08" db="EMBL/GenBank/DDBJ databases">
        <authorList>
            <person name="Koutsovoulos G."/>
            <person name="Danchin GJ E."/>
        </authorList>
    </citation>
    <scope>NUCLEOTIDE SEQUENCE [LARGE SCALE GENOMIC DNA]</scope>
</reference>
<dbReference type="GO" id="GO:0016410">
    <property type="term" value="F:N-acyltransferase activity"/>
    <property type="evidence" value="ECO:0007669"/>
    <property type="project" value="TreeGrafter"/>
</dbReference>
<keyword evidence="3" id="KW-0378">Hydrolase</keyword>
<dbReference type="OrthoDB" id="421951at2759"/>
<gene>
    <name evidence="6" type="ORF">MENT_LOCUS27203</name>
</gene>
<comment type="similarity">
    <text evidence="1">Belongs to the H-rev107 family.</text>
</comment>
<name>A0A6V7VKH3_MELEN</name>
<dbReference type="Proteomes" id="UP000580250">
    <property type="component" value="Unassembled WGS sequence"/>
</dbReference>
<sequence length="160" mass="18303">MDVDKLQVGDLVACEMTAGFKNVIHRGVYVGETDGIGEHTIIHNFCAYCTRNSNGEIEGSEQNWITDAKMPFNIKTGGGIVIWTVEDFRNSANNYKWWIDNMEETLGKAKFSGNEVVERARKELGKREYRLWTWNCEHFATWCKFGEAKSPQIKSLCNII</sequence>
<dbReference type="PROSITE" id="PS51934">
    <property type="entry name" value="LRAT"/>
    <property type="match status" value="1"/>
</dbReference>
<evidence type="ECO:0000256" key="4">
    <source>
        <dbReference type="ARBA" id="ARBA00023098"/>
    </source>
</evidence>
<feature type="domain" description="LRAT" evidence="5">
    <location>
        <begin position="15"/>
        <end position="152"/>
    </location>
</feature>
<proteinExistence type="inferred from homology"/>
<dbReference type="EMBL" id="CAJEWN010000254">
    <property type="protein sequence ID" value="CAD2175476.1"/>
    <property type="molecule type" value="Genomic_DNA"/>
</dbReference>
<dbReference type="GO" id="GO:0008970">
    <property type="term" value="F:phospholipase A1 activity"/>
    <property type="evidence" value="ECO:0007669"/>
    <property type="project" value="TreeGrafter"/>
</dbReference>
<protein>
    <recommendedName>
        <fullName evidence="5">LRAT domain-containing protein</fullName>
    </recommendedName>
</protein>
<evidence type="ECO:0000259" key="5">
    <source>
        <dbReference type="PROSITE" id="PS51934"/>
    </source>
</evidence>
<evidence type="ECO:0000256" key="3">
    <source>
        <dbReference type="ARBA" id="ARBA00022801"/>
    </source>
</evidence>
<evidence type="ECO:0000313" key="7">
    <source>
        <dbReference type="Proteomes" id="UP000580250"/>
    </source>
</evidence>
<evidence type="ECO:0000256" key="2">
    <source>
        <dbReference type="ARBA" id="ARBA00022679"/>
    </source>
</evidence>
<dbReference type="InterPro" id="IPR007053">
    <property type="entry name" value="LRAT_dom"/>
</dbReference>
<dbReference type="Pfam" id="PF04970">
    <property type="entry name" value="LRAT"/>
    <property type="match status" value="1"/>
</dbReference>
<dbReference type="AlphaFoldDB" id="A0A6V7VKH3"/>
<organism evidence="6 7">
    <name type="scientific">Meloidogyne enterolobii</name>
    <name type="common">Root-knot nematode worm</name>
    <name type="synonym">Meloidogyne mayaguensis</name>
    <dbReference type="NCBI Taxonomy" id="390850"/>
    <lineage>
        <taxon>Eukaryota</taxon>
        <taxon>Metazoa</taxon>
        <taxon>Ecdysozoa</taxon>
        <taxon>Nematoda</taxon>
        <taxon>Chromadorea</taxon>
        <taxon>Rhabditida</taxon>
        <taxon>Tylenchina</taxon>
        <taxon>Tylenchomorpha</taxon>
        <taxon>Tylenchoidea</taxon>
        <taxon>Meloidogynidae</taxon>
        <taxon>Meloidogyninae</taxon>
        <taxon>Meloidogyne</taxon>
    </lineage>
</organism>